<evidence type="ECO:0000256" key="2">
    <source>
        <dbReference type="SAM" id="MobiDB-lite"/>
    </source>
</evidence>
<dbReference type="Gene3D" id="1.20.1260.20">
    <property type="entry name" value="PPE superfamily"/>
    <property type="match status" value="1"/>
</dbReference>
<dbReference type="AlphaFoldDB" id="A0A7I7LFW0"/>
<organism evidence="5 6">
    <name type="scientific">Mycobacterium shottsii</name>
    <dbReference type="NCBI Taxonomy" id="133549"/>
    <lineage>
        <taxon>Bacteria</taxon>
        <taxon>Bacillati</taxon>
        <taxon>Actinomycetota</taxon>
        <taxon>Actinomycetes</taxon>
        <taxon>Mycobacteriales</taxon>
        <taxon>Mycobacteriaceae</taxon>
        <taxon>Mycobacterium</taxon>
        <taxon>Mycobacterium ulcerans group</taxon>
    </lineage>
</organism>
<dbReference type="Pfam" id="PF12484">
    <property type="entry name" value="PPE-SVP"/>
    <property type="match status" value="1"/>
</dbReference>
<evidence type="ECO:0000259" key="3">
    <source>
        <dbReference type="Pfam" id="PF00823"/>
    </source>
</evidence>
<dbReference type="InterPro" id="IPR022171">
    <property type="entry name" value="PPE_C"/>
</dbReference>
<dbReference type="GO" id="GO:0052572">
    <property type="term" value="P:response to host immune response"/>
    <property type="evidence" value="ECO:0007669"/>
    <property type="project" value="TreeGrafter"/>
</dbReference>
<dbReference type="FunFam" id="1.20.1260.20:FF:000001">
    <property type="entry name" value="PPE family protein PPE41"/>
    <property type="match status" value="1"/>
</dbReference>
<dbReference type="SUPFAM" id="SSF140459">
    <property type="entry name" value="PE/PPE dimer-like"/>
    <property type="match status" value="1"/>
</dbReference>
<proteinExistence type="inferred from homology"/>
<feature type="region of interest" description="Disordered" evidence="2">
    <location>
        <begin position="431"/>
        <end position="450"/>
    </location>
</feature>
<dbReference type="InterPro" id="IPR038332">
    <property type="entry name" value="PPE_sf"/>
</dbReference>
<comment type="similarity">
    <text evidence="1">Belongs to the mycobacterial PPE family.</text>
</comment>
<evidence type="ECO:0000313" key="5">
    <source>
        <dbReference type="EMBL" id="BBX58654.1"/>
    </source>
</evidence>
<accession>A0A7I7LFW0</accession>
<dbReference type="RefSeq" id="WP_231608570.1">
    <property type="nucleotide sequence ID" value="NZ_AP022572.1"/>
</dbReference>
<dbReference type="EMBL" id="AP022572">
    <property type="protein sequence ID" value="BBX58654.1"/>
    <property type="molecule type" value="Genomic_DNA"/>
</dbReference>
<evidence type="ECO:0000313" key="6">
    <source>
        <dbReference type="Proteomes" id="UP000467164"/>
    </source>
</evidence>
<gene>
    <name evidence="5" type="primary">PPE31_1</name>
    <name evidence="5" type="ORF">MSHO_39990</name>
</gene>
<dbReference type="KEGG" id="msho:MSHO_39990"/>
<evidence type="ECO:0000259" key="4">
    <source>
        <dbReference type="Pfam" id="PF12484"/>
    </source>
</evidence>
<evidence type="ECO:0000256" key="1">
    <source>
        <dbReference type="ARBA" id="ARBA00010652"/>
    </source>
</evidence>
<feature type="domain" description="PPE family C-terminal" evidence="4">
    <location>
        <begin position="337"/>
        <end position="403"/>
    </location>
</feature>
<keyword evidence="6" id="KW-1185">Reference proteome</keyword>
<dbReference type="PANTHER" id="PTHR46766:SF1">
    <property type="entry name" value="GLUTAMINE-RICH PROTEIN 2"/>
    <property type="match status" value="1"/>
</dbReference>
<dbReference type="PANTHER" id="PTHR46766">
    <property type="entry name" value="GLUTAMINE-RICH PROTEIN 2"/>
    <property type="match status" value="1"/>
</dbReference>
<dbReference type="Proteomes" id="UP000467164">
    <property type="component" value="Chromosome"/>
</dbReference>
<sequence>MDFAALPPEINSIRMYSGPGSAPMLAAVTAWDGLAAELRSTAAAYETVIAVLTGDGWLGPASESMEAAVFPYLAWMNITGMQAEQTARQAAAAAGAFEAAFAMTVPPAQVAANRTQLQTLVATNLLGQNTPAIAATEAAYGEMWAQDAAAMYGYAVGSAAASTLTQFTQPAQTTDPSGLASQSAAVTQAVGSTVGNLTQTELPQLMSAVPASLQGLASPAAASPIDAIPGSGLLAALLNFLDGNDGNPHGVFLNSSLVNGFVSAGYVSPAVVGPAIWAAMADINAVALGAQESAAVPPMGSGEGNPSWIPAASPASPESLPVLCEETAATLGTGGISAGMNQAELVGRMSVPQSWGVATAVANHAGAAAPGGGWTSTAVVPEAAVGMPGIPGMPAGIYGHNLGNPPGTDYAQRSWGARQLLDDETEVTVTSTIGSGTAAATESASMTPSG</sequence>
<dbReference type="InterPro" id="IPR000030">
    <property type="entry name" value="PPE_dom"/>
</dbReference>
<dbReference type="Pfam" id="PF00823">
    <property type="entry name" value="PPE"/>
    <property type="match status" value="1"/>
</dbReference>
<protein>
    <submittedName>
        <fullName evidence="5">PPE family protein</fullName>
    </submittedName>
</protein>
<feature type="domain" description="PPE" evidence="3">
    <location>
        <begin position="2"/>
        <end position="165"/>
    </location>
</feature>
<name>A0A7I7LFW0_9MYCO</name>
<reference evidence="5 6" key="1">
    <citation type="journal article" date="2019" name="Emerg. Microbes Infect.">
        <title>Comprehensive subspecies identification of 175 nontuberculous mycobacteria species based on 7547 genomic profiles.</title>
        <authorList>
            <person name="Matsumoto Y."/>
            <person name="Kinjo T."/>
            <person name="Motooka D."/>
            <person name="Nabeya D."/>
            <person name="Jung N."/>
            <person name="Uechi K."/>
            <person name="Horii T."/>
            <person name="Iida T."/>
            <person name="Fujita J."/>
            <person name="Nakamura S."/>
        </authorList>
    </citation>
    <scope>NUCLEOTIDE SEQUENCE [LARGE SCALE GENOMIC DNA]</scope>
    <source>
        <strain evidence="5 6">JCM 12657</strain>
    </source>
</reference>